<keyword evidence="2 6" id="KW-0812">Transmembrane</keyword>
<evidence type="ECO:0000256" key="4">
    <source>
        <dbReference type="ARBA" id="ARBA00023136"/>
    </source>
</evidence>
<dbReference type="Proteomes" id="UP000595374">
    <property type="component" value="Chromosome"/>
</dbReference>
<feature type="transmembrane region" description="Helical" evidence="6">
    <location>
        <begin position="154"/>
        <end position="171"/>
    </location>
</feature>
<feature type="transmembrane region" description="Helical" evidence="6">
    <location>
        <begin position="316"/>
        <end position="337"/>
    </location>
</feature>
<feature type="transmembrane region" description="Helical" evidence="6">
    <location>
        <begin position="410"/>
        <end position="429"/>
    </location>
</feature>
<dbReference type="GO" id="GO:0015086">
    <property type="term" value="F:cadmium ion transmembrane transporter activity"/>
    <property type="evidence" value="ECO:0007669"/>
    <property type="project" value="TreeGrafter"/>
</dbReference>
<feature type="transmembrane region" description="Helical" evidence="6">
    <location>
        <begin position="114"/>
        <end position="134"/>
    </location>
</feature>
<sequence>MSQSSGSPSPDPGSGSTPHSDGSAHLLTTAQTDSAAAATKSAISRSAIVGAIFLMATSAIGPGFITQTATFTAQMGAAFAFAILVSILIDIAIQLNIWRMITSSGKRAAQLASSAVPGSGIVLSILIVVGGLAFNIGNIAGGGLGLNALLGIDPKLGGLLTGVLAIGIFLFKRAGKVVDAVVLVLGIGMIVLTVIVAIVSQPPVGEALRQSVLPDSINFATVTTIVGGTVGGYITYSGAHRYLDSGKTGPENAPSVMRSALSGIVVTGIMRYVLFLAILGVVASGVVLDIESQVANPAGQAFAAVLGDAGIRIFGAIFWAAALSSVIGAAYTSATFLSAFSKRLGGGWPLQLATVAFIVVSLVVYLIVGTAPATLLVFVGGFNGLILPIGLTIFMYIGWFRPQLLRTDSYPKWLLVIGTAATLLTWYMAVQSIGPIFAMIGIGA</sequence>
<evidence type="ECO:0000313" key="8">
    <source>
        <dbReference type="Proteomes" id="UP000595374"/>
    </source>
</evidence>
<evidence type="ECO:0000256" key="3">
    <source>
        <dbReference type="ARBA" id="ARBA00022989"/>
    </source>
</evidence>
<dbReference type="GO" id="GO:0005384">
    <property type="term" value="F:manganese ion transmembrane transporter activity"/>
    <property type="evidence" value="ECO:0007669"/>
    <property type="project" value="TreeGrafter"/>
</dbReference>
<dbReference type="InterPro" id="IPR001046">
    <property type="entry name" value="NRAMP_fam"/>
</dbReference>
<feature type="transmembrane region" description="Helical" evidence="6">
    <location>
        <begin position="260"/>
        <end position="283"/>
    </location>
</feature>
<evidence type="ECO:0000256" key="1">
    <source>
        <dbReference type="ARBA" id="ARBA00004141"/>
    </source>
</evidence>
<dbReference type="PANTHER" id="PTHR11706:SF2">
    <property type="entry name" value="TRANSPORTER PROTEIN"/>
    <property type="match status" value="1"/>
</dbReference>
<feature type="transmembrane region" description="Helical" evidence="6">
    <location>
        <begin position="374"/>
        <end position="398"/>
    </location>
</feature>
<evidence type="ECO:0000313" key="7">
    <source>
        <dbReference type="EMBL" id="QQB14155.1"/>
    </source>
</evidence>
<evidence type="ECO:0000256" key="2">
    <source>
        <dbReference type="ARBA" id="ARBA00022692"/>
    </source>
</evidence>
<feature type="transmembrane region" description="Helical" evidence="6">
    <location>
        <begin position="71"/>
        <end position="93"/>
    </location>
</feature>
<keyword evidence="3 6" id="KW-1133">Transmembrane helix</keyword>
<protein>
    <submittedName>
        <fullName evidence="7">Divalent metal cation transporter</fullName>
    </submittedName>
</protein>
<dbReference type="GO" id="GO:0005886">
    <property type="term" value="C:plasma membrane"/>
    <property type="evidence" value="ECO:0007669"/>
    <property type="project" value="TreeGrafter"/>
</dbReference>
<dbReference type="Pfam" id="PF01566">
    <property type="entry name" value="Nramp"/>
    <property type="match status" value="1"/>
</dbReference>
<feature type="region of interest" description="Disordered" evidence="5">
    <location>
        <begin position="1"/>
        <end position="24"/>
    </location>
</feature>
<evidence type="ECO:0000256" key="6">
    <source>
        <dbReference type="SAM" id="Phobius"/>
    </source>
</evidence>
<proteinExistence type="predicted"/>
<dbReference type="GO" id="GO:0034755">
    <property type="term" value="P:iron ion transmembrane transport"/>
    <property type="evidence" value="ECO:0007669"/>
    <property type="project" value="TreeGrafter"/>
</dbReference>
<comment type="subcellular location">
    <subcellularLocation>
        <location evidence="1">Membrane</location>
        <topology evidence="1">Multi-pass membrane protein</topology>
    </subcellularLocation>
</comment>
<dbReference type="AlphaFoldDB" id="A0A7T3ZZ00"/>
<feature type="transmembrane region" description="Helical" evidence="6">
    <location>
        <begin position="349"/>
        <end position="368"/>
    </location>
</feature>
<evidence type="ECO:0000256" key="5">
    <source>
        <dbReference type="SAM" id="MobiDB-lite"/>
    </source>
</evidence>
<dbReference type="PANTHER" id="PTHR11706">
    <property type="entry name" value="SOLUTE CARRIER PROTEIN FAMILY 11 MEMBER"/>
    <property type="match status" value="1"/>
</dbReference>
<feature type="transmembrane region" description="Helical" evidence="6">
    <location>
        <begin position="47"/>
        <end position="65"/>
    </location>
</feature>
<name>A0A7T3ZZ00_9MICO</name>
<dbReference type="EMBL" id="CP065989">
    <property type="protein sequence ID" value="QQB14155.1"/>
    <property type="molecule type" value="Genomic_DNA"/>
</dbReference>
<gene>
    <name evidence="7" type="ORF">I6H47_15525</name>
</gene>
<feature type="transmembrane region" description="Helical" evidence="6">
    <location>
        <begin position="178"/>
        <end position="199"/>
    </location>
</feature>
<accession>A0A7T3ZZ00</accession>
<feature type="transmembrane region" description="Helical" evidence="6">
    <location>
        <begin position="219"/>
        <end position="239"/>
    </location>
</feature>
<reference evidence="7 8" key="1">
    <citation type="submission" date="2020-12" db="EMBL/GenBank/DDBJ databases">
        <title>FDA dAtabase for Regulatory Grade micrObial Sequences (FDA-ARGOS): Supporting development and validation of Infectious Disease Dx tests.</title>
        <authorList>
            <person name="Sproer C."/>
            <person name="Gronow S."/>
            <person name="Severitt S."/>
            <person name="Schroder I."/>
            <person name="Tallon L."/>
            <person name="Sadzewicz L."/>
            <person name="Zhao X."/>
            <person name="Boylan J."/>
            <person name="Ott S."/>
            <person name="Bowen H."/>
            <person name="Vavikolanu K."/>
            <person name="Mehta A."/>
            <person name="Aluvathingal J."/>
            <person name="Nadendla S."/>
            <person name="Lowell S."/>
            <person name="Myers T."/>
            <person name="Yan Y."/>
            <person name="Sichtig H."/>
        </authorList>
    </citation>
    <scope>NUCLEOTIDE SEQUENCE [LARGE SCALE GENOMIC DNA]</scope>
    <source>
        <strain evidence="7 8">FDAARGOS_990</strain>
    </source>
</reference>
<organism evidence="7 8">
    <name type="scientific">Brevibacterium casei</name>
    <dbReference type="NCBI Taxonomy" id="33889"/>
    <lineage>
        <taxon>Bacteria</taxon>
        <taxon>Bacillati</taxon>
        <taxon>Actinomycetota</taxon>
        <taxon>Actinomycetes</taxon>
        <taxon>Micrococcales</taxon>
        <taxon>Brevibacteriaceae</taxon>
        <taxon>Brevibacterium</taxon>
    </lineage>
</organism>
<keyword evidence="4 6" id="KW-0472">Membrane</keyword>